<proteinExistence type="predicted"/>
<evidence type="ECO:0000313" key="2">
    <source>
        <dbReference type="EnsemblMetazoa" id="G7481.1:cds"/>
    </source>
</evidence>
<keyword evidence="3" id="KW-1185">Reference proteome</keyword>
<accession>A0A8W8NYE4</accession>
<organism evidence="2 3">
    <name type="scientific">Magallana gigas</name>
    <name type="common">Pacific oyster</name>
    <name type="synonym">Crassostrea gigas</name>
    <dbReference type="NCBI Taxonomy" id="29159"/>
    <lineage>
        <taxon>Eukaryota</taxon>
        <taxon>Metazoa</taxon>
        <taxon>Spiralia</taxon>
        <taxon>Lophotrochozoa</taxon>
        <taxon>Mollusca</taxon>
        <taxon>Bivalvia</taxon>
        <taxon>Autobranchia</taxon>
        <taxon>Pteriomorphia</taxon>
        <taxon>Ostreida</taxon>
        <taxon>Ostreoidea</taxon>
        <taxon>Ostreidae</taxon>
        <taxon>Magallana</taxon>
    </lineage>
</organism>
<dbReference type="InterPro" id="IPR050927">
    <property type="entry name" value="TRPM"/>
</dbReference>
<dbReference type="EnsemblMetazoa" id="G7481.1">
    <property type="protein sequence ID" value="G7481.1:cds"/>
    <property type="gene ID" value="G7481"/>
</dbReference>
<name>A0A8W8NYE4_MAGGI</name>
<dbReference type="GO" id="GO:0005886">
    <property type="term" value="C:plasma membrane"/>
    <property type="evidence" value="ECO:0007669"/>
    <property type="project" value="TreeGrafter"/>
</dbReference>
<feature type="transmembrane region" description="Helical" evidence="1">
    <location>
        <begin position="163"/>
        <end position="186"/>
    </location>
</feature>
<feature type="transmembrane region" description="Helical" evidence="1">
    <location>
        <begin position="69"/>
        <end position="89"/>
    </location>
</feature>
<keyword evidence="1" id="KW-1133">Transmembrane helix</keyword>
<protein>
    <recommendedName>
        <fullName evidence="4">Ion transport domain-containing protein</fullName>
    </recommendedName>
</protein>
<dbReference type="PANTHER" id="PTHR13800:SF12">
    <property type="entry name" value="TRANSIENT RECEPTOR POTENTIAL CATION CHANNEL SUBFAMILY M MEMBER-LIKE 2"/>
    <property type="match status" value="1"/>
</dbReference>
<dbReference type="AlphaFoldDB" id="A0A8W8NYE4"/>
<dbReference type="PANTHER" id="PTHR13800">
    <property type="entry name" value="TRANSIENT RECEPTOR POTENTIAL CATION CHANNEL, SUBFAMILY M, MEMBER 6"/>
    <property type="match status" value="1"/>
</dbReference>
<dbReference type="GO" id="GO:0099604">
    <property type="term" value="F:ligand-gated calcium channel activity"/>
    <property type="evidence" value="ECO:0007669"/>
    <property type="project" value="TreeGrafter"/>
</dbReference>
<keyword evidence="1" id="KW-0812">Transmembrane</keyword>
<sequence>MYQEDSEHAIDLMDDEADVWGISSSPLTFAYENFMYDIVAHTCSQKLINKEWYNNLTPDFKPFLKLKDLLRFLFLAVFVVLGVGIYYHANLWPDHQTMFNGDWTNWRIWTIIYYPYWQLYGELNLESLGGSDHSDCTNVTAEWEADTSIERCPREDWTVLAVAGIYMLFSNLLLVNLVIAMFSYTFERVQNDSEKLWRFERYTVINDYDWRIPSPINLLFLPYRFLCCPTKKYCCVQQCKSGGPAGKPLTPLAEAVESVIGTDNISISGIPGAVDTTILMLDNEYNTANIATRTVEQRPSAVVQDLQILSTDESGDGQINLVTLPARKCNTCSCSIDSCMGDLQKRKLELEIENFTLRNTLVKLQIERLQNDSE</sequence>
<evidence type="ECO:0008006" key="4">
    <source>
        <dbReference type="Google" id="ProtNLM"/>
    </source>
</evidence>
<reference evidence="2" key="1">
    <citation type="submission" date="2022-08" db="UniProtKB">
        <authorList>
            <consortium name="EnsemblMetazoa"/>
        </authorList>
    </citation>
    <scope>IDENTIFICATION</scope>
    <source>
        <strain evidence="2">05x7-T-G4-1.051#20</strain>
    </source>
</reference>
<dbReference type="Proteomes" id="UP000005408">
    <property type="component" value="Unassembled WGS sequence"/>
</dbReference>
<evidence type="ECO:0000256" key="1">
    <source>
        <dbReference type="SAM" id="Phobius"/>
    </source>
</evidence>
<keyword evidence="1" id="KW-0472">Membrane</keyword>
<evidence type="ECO:0000313" key="3">
    <source>
        <dbReference type="Proteomes" id="UP000005408"/>
    </source>
</evidence>